<comment type="caution">
    <text evidence="2">The sequence shown here is derived from an EMBL/GenBank/DDBJ whole genome shotgun (WGS) entry which is preliminary data.</text>
</comment>
<accession>A0A177TRR3</accession>
<organism evidence="2 3">
    <name type="scientific">Tilletia indica</name>
    <dbReference type="NCBI Taxonomy" id="43049"/>
    <lineage>
        <taxon>Eukaryota</taxon>
        <taxon>Fungi</taxon>
        <taxon>Dikarya</taxon>
        <taxon>Basidiomycota</taxon>
        <taxon>Ustilaginomycotina</taxon>
        <taxon>Exobasidiomycetes</taxon>
        <taxon>Tilletiales</taxon>
        <taxon>Tilletiaceae</taxon>
        <taxon>Tilletia</taxon>
    </lineage>
</organism>
<feature type="region of interest" description="Disordered" evidence="1">
    <location>
        <begin position="1047"/>
        <end position="1160"/>
    </location>
</feature>
<feature type="compositionally biased region" description="Pro residues" evidence="1">
    <location>
        <begin position="1365"/>
        <end position="1376"/>
    </location>
</feature>
<keyword evidence="3" id="KW-1185">Reference proteome</keyword>
<feature type="compositionally biased region" description="Basic and acidic residues" evidence="1">
    <location>
        <begin position="1"/>
        <end position="10"/>
    </location>
</feature>
<feature type="compositionally biased region" description="Low complexity" evidence="1">
    <location>
        <begin position="1068"/>
        <end position="1086"/>
    </location>
</feature>
<feature type="region of interest" description="Disordered" evidence="1">
    <location>
        <begin position="1213"/>
        <end position="1242"/>
    </location>
</feature>
<dbReference type="EMBL" id="LWDF02000088">
    <property type="protein sequence ID" value="KAE8257974.1"/>
    <property type="molecule type" value="Genomic_DNA"/>
</dbReference>
<feature type="compositionally biased region" description="Low complexity" evidence="1">
    <location>
        <begin position="395"/>
        <end position="431"/>
    </location>
</feature>
<feature type="compositionally biased region" description="Polar residues" evidence="1">
    <location>
        <begin position="1108"/>
        <end position="1124"/>
    </location>
</feature>
<feature type="compositionally biased region" description="Low complexity" evidence="1">
    <location>
        <begin position="1493"/>
        <end position="1503"/>
    </location>
</feature>
<feature type="compositionally biased region" description="Low complexity" evidence="1">
    <location>
        <begin position="351"/>
        <end position="360"/>
    </location>
</feature>
<feature type="region of interest" description="Disordered" evidence="1">
    <location>
        <begin position="1320"/>
        <end position="1395"/>
    </location>
</feature>
<sequence>MRNRLLEKLEAASSSHNNNAGGPSQSPSSSSSSSQTNLFLSTTAEAGRLSSSSSSPSSRPQGPPSPGFGDPSYASPGMQPRTESSLSRASRSFKAQSISAVRLRKDKDKDKDKGSSKKDHRGLLAPALSGLRGSELPGGGSSSSPSAGTASLAMNRQAPTYASMPGAAFHSSTYSQSPPRSSAAMAGPSISSLAIGRGGGDDFMPGRSSAEMGHAQTVGNAGEGRERKLLSRFAQPTGGPSHAAVVAPASAPPHHSHHHHHHHHHHHSYPRGRSAGDDDQNDEAGIEPGHYYPDTEDSFFAHLRMECEDCHEILDSDAVLDGRSPRRRANLALPPPPPPLSDGGGAEVDLSSSSSSSYGVRVGGSGSSLAPIPGVLEDRGGLLLGIGGLDDSGLSTQGRIQSTGSQQSGSTVTSAAAAAAGPSDGAFASSGLQNLSSSGTLRGDPHHQNQRAHDEDDDGGGDVREELGYEHEYEQEQEQVLGGFASLGIAPGKSAVDWESSSSSASQGRRSRTNTGPQAGDGSFGPGSAGFGGGGGVGSKEDGDLMAQPQQQQQQQPVDARMSWPTSLRARNADPMETLDILSVEEMGMHSINMGNPDDWEGCIVGPVRPDAPPSSLKFASPDEFCAASAAITWAVARFVGHPRKWIVAPLQALKACDDEHQAACNAERTVVVTDHHVSSLQRSAGLAAKEPNFWEHISGSQLGFSHGSDSGAGGAGSGAMAANSHATATTPFNETTVFELRFLRANTYEAFLSSSSTHDLGRKDRAELPIAPDPAFMLASPDMHRAMAKAAQRSSKSGAAAVSGLMGARAHTVGVNSGGGHKGSGFLPAEGRRETDFGWVDPFVDFSSSGGAGSTRLSAGSGSTKHGYQTARGSASLSVSSGPSSRSASSVVGLGLGGPAGTGAGGSTLGVDQGGIGAMRTRSVVGMGERVGMGMGMSTVGHGLSSSMMTTAAPVSIPITRLPPSSHSTIMASSASYSVVQPGHLSSSQATQPGHLLRRVRSKPTLRGSGDGGGASASVSGGAGSQIDPSAVSYFPMKGATASVSASASSSPSLHPSPRMQHGMGGAQSSSTGTATATGSGAVTGQESDGAGAGRDNRRPSLGKSASFESASTNPHPRQTSVPQFAWGGVGTAGAIESGGGGSAAGSGPNSPMLSATRYPPTPAHVELLGLDAVPKRSLTMIIPLPLFQLESSPRPVMRYVRVTFVPFASANTEAEDPSSTLTRTTTNEKGDPSGPNHSSQKHLFQSVMRLPQSFSQSSGLSMMPDDFELPMSPLLTPTATVPPPLNLPPAHAHANAQPQPQSWYRKFAAAAGARALLHPHDDGSTGSFSLGGGSSVGNEGSKDWFKRIGGSRQHDESSSYSPTSPPSVSSPPPSSSSSGGGIGTMSKNSSHFAHDRCRLPGRRRSVAEAFRVTALVLADVPVGSNASMGVTRTASAGSARRKNFQPGSLPLLSATSAWAAGGQGYMSSHVSPRHVQGAAFASSGGGGGGAESPSLSSEAGSTHNLPAPNRGAFHSRGSDSGASVTTTSSTLAIDWAADLPEPGTFPVVLAFCDGSRSRSLELVPEGWEAIGLGSGAAALGLPGFYDAAEAEEQQQQQGEEDGDGVKDGAIGGGLSKGSRGRTGLPGGALGGVADLILAACSAVMDL</sequence>
<feature type="region of interest" description="Disordered" evidence="1">
    <location>
        <begin position="1257"/>
        <end position="1302"/>
    </location>
</feature>
<feature type="compositionally biased region" description="Polar residues" evidence="1">
    <location>
        <begin position="12"/>
        <end position="22"/>
    </location>
</feature>
<feature type="region of interest" description="Disordered" evidence="1">
    <location>
        <begin position="233"/>
        <end position="293"/>
    </location>
</feature>
<proteinExistence type="predicted"/>
<feature type="compositionally biased region" description="Basic residues" evidence="1">
    <location>
        <begin position="254"/>
        <end position="270"/>
    </location>
</feature>
<feature type="compositionally biased region" description="Low complexity" evidence="1">
    <location>
        <begin position="1047"/>
        <end position="1059"/>
    </location>
</feature>
<evidence type="ECO:0000313" key="3">
    <source>
        <dbReference type="Proteomes" id="UP000077521"/>
    </source>
</evidence>
<feature type="compositionally biased region" description="Acidic residues" evidence="1">
    <location>
        <begin position="1592"/>
        <end position="1604"/>
    </location>
</feature>
<feature type="compositionally biased region" description="Polar residues" evidence="1">
    <location>
        <begin position="856"/>
        <end position="868"/>
    </location>
</feature>
<feature type="region of interest" description="Disordered" evidence="1">
    <location>
        <begin position="1004"/>
        <end position="1025"/>
    </location>
</feature>
<evidence type="ECO:0000313" key="2">
    <source>
        <dbReference type="EMBL" id="KAE8257974.1"/>
    </source>
</evidence>
<reference evidence="2" key="2">
    <citation type="journal article" date="2019" name="IMA Fungus">
        <title>Genome sequencing and comparison of five Tilletia species to identify candidate genes for the detection of regulated species infecting wheat.</title>
        <authorList>
            <person name="Nguyen H.D.T."/>
            <person name="Sultana T."/>
            <person name="Kesanakurti P."/>
            <person name="Hambleton S."/>
        </authorList>
    </citation>
    <scope>NUCLEOTIDE SEQUENCE</scope>
    <source>
        <strain evidence="2">DAOMC 236416</strain>
    </source>
</reference>
<feature type="compositionally biased region" description="Polar residues" evidence="1">
    <location>
        <begin position="1213"/>
        <end position="1227"/>
    </location>
</feature>
<feature type="region of interest" description="Disordered" evidence="1">
    <location>
        <begin position="1"/>
        <end position="154"/>
    </location>
</feature>
<feature type="compositionally biased region" description="Low complexity" evidence="1">
    <location>
        <begin position="240"/>
        <end position="253"/>
    </location>
</feature>
<evidence type="ECO:0000256" key="1">
    <source>
        <dbReference type="SAM" id="MobiDB-lite"/>
    </source>
</evidence>
<feature type="region of interest" description="Disordered" evidence="1">
    <location>
        <begin position="1592"/>
        <end position="1620"/>
    </location>
</feature>
<feature type="compositionally biased region" description="Low complexity" evidence="1">
    <location>
        <begin position="142"/>
        <end position="153"/>
    </location>
</feature>
<feature type="compositionally biased region" description="Low complexity" evidence="1">
    <location>
        <begin position="50"/>
        <end position="60"/>
    </location>
</feature>
<name>A0A177TRR3_9BASI</name>
<feature type="region of interest" description="Disordered" evidence="1">
    <location>
        <begin position="852"/>
        <end position="894"/>
    </location>
</feature>
<feature type="compositionally biased region" description="Low complexity" evidence="1">
    <location>
        <begin position="548"/>
        <end position="557"/>
    </location>
</feature>
<feature type="compositionally biased region" description="Basic and acidic residues" evidence="1">
    <location>
        <begin position="1342"/>
        <end position="1359"/>
    </location>
</feature>
<feature type="compositionally biased region" description="Low complexity" evidence="1">
    <location>
        <begin position="23"/>
        <end position="35"/>
    </location>
</feature>
<feature type="compositionally biased region" description="Basic and acidic residues" evidence="1">
    <location>
        <begin position="103"/>
        <end position="117"/>
    </location>
</feature>
<gene>
    <name evidence="2" type="ORF">A4X13_0g1991</name>
</gene>
<feature type="region of interest" description="Disordered" evidence="1">
    <location>
        <begin position="1479"/>
        <end position="1527"/>
    </location>
</feature>
<feature type="compositionally biased region" description="Gly residues" evidence="1">
    <location>
        <begin position="1129"/>
        <end position="1146"/>
    </location>
</feature>
<feature type="region of interest" description="Disordered" evidence="1">
    <location>
        <begin position="327"/>
        <end position="371"/>
    </location>
</feature>
<dbReference type="Proteomes" id="UP000077521">
    <property type="component" value="Unassembled WGS sequence"/>
</dbReference>
<feature type="compositionally biased region" description="Basic and acidic residues" evidence="1">
    <location>
        <begin position="443"/>
        <end position="454"/>
    </location>
</feature>
<reference evidence="2" key="1">
    <citation type="submission" date="2016-04" db="EMBL/GenBank/DDBJ databases">
        <authorList>
            <person name="Nguyen H.D."/>
            <person name="Samba Siva P."/>
            <person name="Cullis J."/>
            <person name="Levesque C.A."/>
            <person name="Hambleton S."/>
        </authorList>
    </citation>
    <scope>NUCLEOTIDE SEQUENCE</scope>
    <source>
        <strain evidence="2">DAOMC 236416</strain>
    </source>
</reference>
<feature type="compositionally biased region" description="Low complexity" evidence="1">
    <location>
        <begin position="873"/>
        <end position="894"/>
    </location>
</feature>
<protein>
    <submittedName>
        <fullName evidence="2">Uncharacterized protein</fullName>
    </submittedName>
</protein>
<feature type="compositionally biased region" description="Gly residues" evidence="1">
    <location>
        <begin position="522"/>
        <end position="538"/>
    </location>
</feature>
<feature type="compositionally biased region" description="Low complexity" evidence="1">
    <location>
        <begin position="1290"/>
        <end position="1302"/>
    </location>
</feature>
<feature type="region of interest" description="Disordered" evidence="1">
    <location>
        <begin position="494"/>
        <end position="572"/>
    </location>
</feature>
<feature type="region of interest" description="Disordered" evidence="1">
    <location>
        <begin position="395"/>
        <end position="464"/>
    </location>
</feature>
<feature type="compositionally biased region" description="Polar residues" evidence="1">
    <location>
        <begin position="81"/>
        <end position="99"/>
    </location>
</feature>